<keyword evidence="1" id="KW-0175">Coiled coil</keyword>
<dbReference type="STRING" id="400772.RR49_00392"/>
<proteinExistence type="predicted"/>
<feature type="region of interest" description="Disordered" evidence="2">
    <location>
        <begin position="173"/>
        <end position="285"/>
    </location>
</feature>
<name>A0A0F0LZ84_9MICO</name>
<feature type="coiled-coil region" evidence="1">
    <location>
        <begin position="131"/>
        <end position="163"/>
    </location>
</feature>
<dbReference type="PATRIC" id="fig|400772.4.peg.423"/>
<evidence type="ECO:0008006" key="5">
    <source>
        <dbReference type="Google" id="ProtNLM"/>
    </source>
</evidence>
<reference evidence="3 4" key="1">
    <citation type="submission" date="2015-02" db="EMBL/GenBank/DDBJ databases">
        <title>Draft genome sequences of ten Microbacterium spp. with emphasis on heavy metal contaminated environments.</title>
        <authorList>
            <person name="Corretto E."/>
        </authorList>
    </citation>
    <scope>NUCLEOTIDE SEQUENCE [LARGE SCALE GENOMIC DNA]</scope>
    <source>
        <strain evidence="3 4">DSM 18659</strain>
    </source>
</reference>
<gene>
    <name evidence="3" type="ORF">RR49_00392</name>
</gene>
<organism evidence="3 4">
    <name type="scientific">Microbacterium ginsengisoli</name>
    <dbReference type="NCBI Taxonomy" id="400772"/>
    <lineage>
        <taxon>Bacteria</taxon>
        <taxon>Bacillati</taxon>
        <taxon>Actinomycetota</taxon>
        <taxon>Actinomycetes</taxon>
        <taxon>Micrococcales</taxon>
        <taxon>Microbacteriaceae</taxon>
        <taxon>Microbacterium</taxon>
    </lineage>
</organism>
<dbReference type="AlphaFoldDB" id="A0A0F0LZ84"/>
<dbReference type="EMBL" id="JYIY01000052">
    <property type="protein sequence ID" value="KJL40889.1"/>
    <property type="molecule type" value="Genomic_DNA"/>
</dbReference>
<keyword evidence="4" id="KW-1185">Reference proteome</keyword>
<comment type="caution">
    <text evidence="3">The sequence shown here is derived from an EMBL/GenBank/DDBJ whole genome shotgun (WGS) entry which is preliminary data.</text>
</comment>
<evidence type="ECO:0000313" key="3">
    <source>
        <dbReference type="EMBL" id="KJL40889.1"/>
    </source>
</evidence>
<sequence length="285" mass="31482">MAEETDGIAEAFEGQVRVAVTAAAQVGQAIANLREQALRRATAASEQEARELRSRLDAERQAARAEVAHVDRAEWWENSTPEQIGHTYQVARAWQSEDQELARAEQRMSAELRDRYGIDTRDTGADADEVRQLIRLQAERAERDRAAADAERTRAAAEEAEALRLLAFADQEDRRADEARAAAEYEPDPAERDRAQAEAEQRDAIADRSREDGKSLYDSAERRSSTAEELEGRGIAQETVATRMRADVSQAKPATAAVAAGKTKAAKARKTRGRGAQVQRTGLDR</sequence>
<accession>A0A0F0LZ84</accession>
<feature type="compositionally biased region" description="Basic residues" evidence="2">
    <location>
        <begin position="264"/>
        <end position="273"/>
    </location>
</feature>
<protein>
    <recommendedName>
        <fullName evidence="5">Colicin import membrane protein</fullName>
    </recommendedName>
</protein>
<feature type="compositionally biased region" description="Basic and acidic residues" evidence="2">
    <location>
        <begin position="173"/>
        <end position="232"/>
    </location>
</feature>
<dbReference type="RefSeq" id="WP_045246235.1">
    <property type="nucleotide sequence ID" value="NZ_JYIY01000052.1"/>
</dbReference>
<evidence type="ECO:0000313" key="4">
    <source>
        <dbReference type="Proteomes" id="UP000033451"/>
    </source>
</evidence>
<evidence type="ECO:0000256" key="2">
    <source>
        <dbReference type="SAM" id="MobiDB-lite"/>
    </source>
</evidence>
<dbReference type="Proteomes" id="UP000033451">
    <property type="component" value="Unassembled WGS sequence"/>
</dbReference>
<evidence type="ECO:0000256" key="1">
    <source>
        <dbReference type="SAM" id="Coils"/>
    </source>
</evidence>
<feature type="compositionally biased region" description="Low complexity" evidence="2">
    <location>
        <begin position="251"/>
        <end position="263"/>
    </location>
</feature>
<dbReference type="OrthoDB" id="5122593at2"/>